<evidence type="ECO:0000259" key="1">
    <source>
        <dbReference type="Pfam" id="PF01636"/>
    </source>
</evidence>
<dbReference type="EMBL" id="CP147251">
    <property type="protein sequence ID" value="WYJ77557.1"/>
    <property type="molecule type" value="Genomic_DNA"/>
</dbReference>
<gene>
    <name evidence="2" type="ORF">DOK78_002195</name>
</gene>
<dbReference type="Proteomes" id="UP000664701">
    <property type="component" value="Chromosome"/>
</dbReference>
<dbReference type="InterPro" id="IPR011009">
    <property type="entry name" value="Kinase-like_dom_sf"/>
</dbReference>
<proteinExistence type="predicted"/>
<dbReference type="InterPro" id="IPR002575">
    <property type="entry name" value="Aminoglycoside_PTrfase"/>
</dbReference>
<feature type="domain" description="Aminoglycoside phosphotransferase" evidence="1">
    <location>
        <begin position="20"/>
        <end position="237"/>
    </location>
</feature>
<dbReference type="Gene3D" id="3.90.1200.10">
    <property type="match status" value="1"/>
</dbReference>
<protein>
    <recommendedName>
        <fullName evidence="1">Aminoglycoside phosphotransferase domain-containing protein</fullName>
    </recommendedName>
</protein>
<evidence type="ECO:0000313" key="2">
    <source>
        <dbReference type="EMBL" id="WYJ77557.1"/>
    </source>
</evidence>
<dbReference type="PANTHER" id="PTHR41283:SF1">
    <property type="entry name" value="AMINOGLYCOSIDE PHOSPHOTRANSFERASE DOMAIN-CONTAINING PROTEIN"/>
    <property type="match status" value="1"/>
</dbReference>
<keyword evidence="3" id="KW-1185">Reference proteome</keyword>
<name>A0ABZ2SPT8_9ENTE</name>
<sequence>MFNIARIFERHQLFITDYYEISSGFSNTKKYLLTSGDKKYLLKIYPLAKFERLQQQQVFLKQHQKNHVHCQTPIFYDTFEREQLCYFIFNYLSGITLAELLPTVTRTKQYELGIQAGRELKKIHLLPSPEFDWYQTRYQKYQLKKKQCAALNLHFYHQKEIETFIEENFYLLKNSTICFQHDDFHPQNLLYHQQKVFVLDFDSFDWGDPWEEFFKLPKYTTPVSVAFAKGQLIGYFDGHIPQNFWKKYHLFVALNCHASQLGGYHFGNCVAVQERTKYIIQTHSFSDDPPAWFQRNNTN</sequence>
<dbReference type="Pfam" id="PF01636">
    <property type="entry name" value="APH"/>
    <property type="match status" value="1"/>
</dbReference>
<evidence type="ECO:0000313" key="3">
    <source>
        <dbReference type="Proteomes" id="UP000664701"/>
    </source>
</evidence>
<reference evidence="2 3" key="1">
    <citation type="submission" date="2024-03" db="EMBL/GenBank/DDBJ databases">
        <title>The Genome Sequence of Enterococcus sp. DIV2402.</title>
        <authorList>
            <consortium name="The Broad Institute Genomics Platform"/>
            <consortium name="The Broad Institute Microbial Omics Core"/>
            <consortium name="The Broad Institute Genomic Center for Infectious Diseases"/>
            <person name="Earl A."/>
            <person name="Manson A."/>
            <person name="Gilmore M."/>
            <person name="Schwartman J."/>
            <person name="Shea T."/>
            <person name="Abouelleil A."/>
            <person name="Cao P."/>
            <person name="Chapman S."/>
            <person name="Cusick C."/>
            <person name="Young S."/>
            <person name="Neafsey D."/>
            <person name="Nusbaum C."/>
            <person name="Birren B."/>
        </authorList>
    </citation>
    <scope>NUCLEOTIDE SEQUENCE [LARGE SCALE GENOMIC DNA]</scope>
    <source>
        <strain evidence="2 3">DIV2402</strain>
    </source>
</reference>
<dbReference type="PANTHER" id="PTHR41283">
    <property type="entry name" value="AMINOGLYCOSIDE PHOSPHOTRANSFERASE"/>
    <property type="match status" value="1"/>
</dbReference>
<organism evidence="2 3">
    <name type="scientific">Candidatus Enterococcus lowellii</name>
    <dbReference type="NCBI Taxonomy" id="2230877"/>
    <lineage>
        <taxon>Bacteria</taxon>
        <taxon>Bacillati</taxon>
        <taxon>Bacillota</taxon>
        <taxon>Bacilli</taxon>
        <taxon>Lactobacillales</taxon>
        <taxon>Enterococcaceae</taxon>
        <taxon>Enterococcus</taxon>
    </lineage>
</organism>
<accession>A0ABZ2SPT8</accession>
<dbReference type="SUPFAM" id="SSF56112">
    <property type="entry name" value="Protein kinase-like (PK-like)"/>
    <property type="match status" value="1"/>
</dbReference>
<dbReference type="RefSeq" id="WP_207940322.1">
    <property type="nucleotide sequence ID" value="NZ_CP147251.1"/>
</dbReference>